<dbReference type="HAMAP" id="MF_00103">
    <property type="entry name" value="Fapy_DNA_glycosyl"/>
    <property type="match status" value="1"/>
</dbReference>
<dbReference type="PROSITE" id="PS51068">
    <property type="entry name" value="FPG_CAT"/>
    <property type="match status" value="1"/>
</dbReference>
<dbReference type="CDD" id="cd08966">
    <property type="entry name" value="EcFpg-like_N"/>
    <property type="match status" value="1"/>
</dbReference>
<feature type="binding site" evidence="15">
    <location>
        <position position="111"/>
    </location>
    <ligand>
        <name>DNA</name>
        <dbReference type="ChEBI" id="CHEBI:16991"/>
    </ligand>
</feature>
<dbReference type="EMBL" id="CP140153">
    <property type="protein sequence ID" value="WQH16054.1"/>
    <property type="molecule type" value="Genomic_DNA"/>
</dbReference>
<evidence type="ECO:0000313" key="18">
    <source>
        <dbReference type="EMBL" id="WQH16054.1"/>
    </source>
</evidence>
<feature type="binding site" evidence="15">
    <location>
        <position position="92"/>
    </location>
    <ligand>
        <name>DNA</name>
        <dbReference type="ChEBI" id="CHEBI:16991"/>
    </ligand>
</feature>
<evidence type="ECO:0000256" key="6">
    <source>
        <dbReference type="ARBA" id="ARBA00022771"/>
    </source>
</evidence>
<dbReference type="InterPro" id="IPR010979">
    <property type="entry name" value="Ribosomal_uS13-like_H2TH"/>
</dbReference>
<dbReference type="Pfam" id="PF06831">
    <property type="entry name" value="H2TH"/>
    <property type="match status" value="1"/>
</dbReference>
<evidence type="ECO:0000256" key="8">
    <source>
        <dbReference type="ARBA" id="ARBA00022833"/>
    </source>
</evidence>
<dbReference type="InterPro" id="IPR035937">
    <property type="entry name" value="FPG_N"/>
</dbReference>
<evidence type="ECO:0000256" key="10">
    <source>
        <dbReference type="ARBA" id="ARBA00023204"/>
    </source>
</evidence>
<proteinExistence type="inferred from homology"/>
<keyword evidence="12 15" id="KW-0511">Multifunctional enzyme</keyword>
<dbReference type="EC" id="3.2.2.23" evidence="15"/>
<feature type="domain" description="Formamidopyrimidine-DNA glycosylase catalytic" evidence="17">
    <location>
        <begin position="2"/>
        <end position="114"/>
    </location>
</feature>
<evidence type="ECO:0000256" key="3">
    <source>
        <dbReference type="ARBA" id="ARBA00011245"/>
    </source>
</evidence>
<evidence type="ECO:0000259" key="16">
    <source>
        <dbReference type="PROSITE" id="PS51066"/>
    </source>
</evidence>
<evidence type="ECO:0000256" key="1">
    <source>
        <dbReference type="ARBA" id="ARBA00001668"/>
    </source>
</evidence>
<comment type="cofactor">
    <cofactor evidence="15">
        <name>Zn(2+)</name>
        <dbReference type="ChEBI" id="CHEBI:29105"/>
    </cofactor>
    <text evidence="15">Binds 1 zinc ion per subunit.</text>
</comment>
<dbReference type="InterPro" id="IPR000214">
    <property type="entry name" value="Znf_DNA_glyclase/AP_lyase"/>
</dbReference>
<comment type="subunit">
    <text evidence="3 15">Monomer.</text>
</comment>
<feature type="active site" description="Proton donor" evidence="15">
    <location>
        <position position="3"/>
    </location>
</feature>
<dbReference type="Gene3D" id="1.10.8.50">
    <property type="match status" value="1"/>
</dbReference>
<comment type="catalytic activity">
    <reaction evidence="14 15">
        <text>2'-deoxyribonucleotide-(2'-deoxyribose 5'-phosphate)-2'-deoxyribonucleotide-DNA = a 3'-end 2'-deoxyribonucleotide-(2,3-dehydro-2,3-deoxyribose 5'-phosphate)-DNA + a 5'-end 5'-phospho-2'-deoxyribonucleoside-DNA + H(+)</text>
        <dbReference type="Rhea" id="RHEA:66592"/>
        <dbReference type="Rhea" id="RHEA-COMP:13180"/>
        <dbReference type="Rhea" id="RHEA-COMP:16897"/>
        <dbReference type="Rhea" id="RHEA-COMP:17067"/>
        <dbReference type="ChEBI" id="CHEBI:15378"/>
        <dbReference type="ChEBI" id="CHEBI:136412"/>
        <dbReference type="ChEBI" id="CHEBI:157695"/>
        <dbReference type="ChEBI" id="CHEBI:167181"/>
        <dbReference type="EC" id="4.2.99.18"/>
    </reaction>
</comment>
<evidence type="ECO:0000259" key="17">
    <source>
        <dbReference type="PROSITE" id="PS51068"/>
    </source>
</evidence>
<dbReference type="SUPFAM" id="SSF81624">
    <property type="entry name" value="N-terminal domain of MutM-like DNA repair proteins"/>
    <property type="match status" value="1"/>
</dbReference>
<dbReference type="SMART" id="SM00898">
    <property type="entry name" value="Fapy_DNA_glyco"/>
    <property type="match status" value="1"/>
</dbReference>
<dbReference type="InterPro" id="IPR010663">
    <property type="entry name" value="Znf_FPG/IleRS"/>
</dbReference>
<keyword evidence="11 15" id="KW-0456">Lyase</keyword>
<keyword evidence="19" id="KW-1185">Reference proteome</keyword>
<dbReference type="GO" id="GO:0140078">
    <property type="term" value="F:class I DNA-(apurinic or apyrimidinic site) endonuclease activity"/>
    <property type="evidence" value="ECO:0007669"/>
    <property type="project" value="UniProtKB-EC"/>
</dbReference>
<dbReference type="InterPro" id="IPR020629">
    <property type="entry name" value="FPG_Glyclase"/>
</dbReference>
<keyword evidence="8 15" id="KW-0862">Zinc</keyword>
<keyword evidence="5 15" id="KW-0227">DNA damage</keyword>
<evidence type="ECO:0000256" key="4">
    <source>
        <dbReference type="ARBA" id="ARBA00022723"/>
    </source>
</evidence>
<keyword evidence="13 15" id="KW-0326">Glycosidase</keyword>
<dbReference type="NCBIfam" id="NF002211">
    <property type="entry name" value="PRK01103.1"/>
    <property type="match status" value="1"/>
</dbReference>
<dbReference type="Pfam" id="PF01149">
    <property type="entry name" value="Fapy_DNA_glyco"/>
    <property type="match status" value="1"/>
</dbReference>
<organism evidence="18 19">
    <name type="scientific">Guyparkeria halophila</name>
    <dbReference type="NCBI Taxonomy" id="47960"/>
    <lineage>
        <taxon>Bacteria</taxon>
        <taxon>Pseudomonadati</taxon>
        <taxon>Pseudomonadota</taxon>
        <taxon>Gammaproteobacteria</taxon>
        <taxon>Chromatiales</taxon>
        <taxon>Thioalkalibacteraceae</taxon>
        <taxon>Guyparkeria</taxon>
    </lineage>
</organism>
<dbReference type="PANTHER" id="PTHR22993">
    <property type="entry name" value="FORMAMIDOPYRIMIDINE-DNA GLYCOSYLASE"/>
    <property type="match status" value="1"/>
</dbReference>
<evidence type="ECO:0000256" key="2">
    <source>
        <dbReference type="ARBA" id="ARBA00009409"/>
    </source>
</evidence>
<comment type="catalytic activity">
    <reaction evidence="1 15">
        <text>Hydrolysis of DNA containing ring-opened 7-methylguanine residues, releasing 2,6-diamino-4-hydroxy-5-(N-methyl)formamidopyrimidine.</text>
        <dbReference type="EC" id="3.2.2.23"/>
    </reaction>
</comment>
<dbReference type="RefSeq" id="WP_322521072.1">
    <property type="nucleotide sequence ID" value="NZ_CP140153.1"/>
</dbReference>
<dbReference type="InterPro" id="IPR015887">
    <property type="entry name" value="DNA_glyclase_Znf_dom_DNA_BS"/>
</dbReference>
<dbReference type="PROSITE" id="PS51066">
    <property type="entry name" value="ZF_FPG_2"/>
    <property type="match status" value="1"/>
</dbReference>
<feature type="active site" description="Proton donor; for delta-elimination activity" evidence="15">
    <location>
        <position position="261"/>
    </location>
</feature>
<name>A0ABZ0YXC6_9GAMM</name>
<evidence type="ECO:0000256" key="11">
    <source>
        <dbReference type="ARBA" id="ARBA00023239"/>
    </source>
</evidence>
<dbReference type="InterPro" id="IPR012319">
    <property type="entry name" value="FPG_cat"/>
</dbReference>
<evidence type="ECO:0000256" key="15">
    <source>
        <dbReference type="HAMAP-Rule" id="MF_00103"/>
    </source>
</evidence>
<dbReference type="SMART" id="SM01232">
    <property type="entry name" value="H2TH"/>
    <property type="match status" value="1"/>
</dbReference>
<dbReference type="Pfam" id="PF06827">
    <property type="entry name" value="zf-FPG_IleRS"/>
    <property type="match status" value="1"/>
</dbReference>
<feature type="binding site" evidence="15">
    <location>
        <position position="152"/>
    </location>
    <ligand>
        <name>DNA</name>
        <dbReference type="ChEBI" id="CHEBI:16991"/>
    </ligand>
</feature>
<dbReference type="EC" id="4.2.99.18" evidence="15"/>
<evidence type="ECO:0000256" key="12">
    <source>
        <dbReference type="ARBA" id="ARBA00023268"/>
    </source>
</evidence>
<keyword evidence="10 15" id="KW-0234">DNA repair</keyword>
<dbReference type="PROSITE" id="PS01242">
    <property type="entry name" value="ZF_FPG_1"/>
    <property type="match status" value="1"/>
</dbReference>
<dbReference type="GO" id="GO:0008534">
    <property type="term" value="F:oxidized purine nucleobase lesion DNA N-glycosylase activity"/>
    <property type="evidence" value="ECO:0007669"/>
    <property type="project" value="UniProtKB-EC"/>
</dbReference>
<keyword evidence="4 15" id="KW-0479">Metal-binding</keyword>
<dbReference type="Proteomes" id="UP001327459">
    <property type="component" value="Chromosome"/>
</dbReference>
<feature type="domain" description="FPG-type" evidence="16">
    <location>
        <begin position="237"/>
        <end position="271"/>
    </location>
</feature>
<comment type="function">
    <text evidence="15">Involved in base excision repair of DNA damaged by oxidation or by mutagenic agents. Acts as DNA glycosylase that recognizes and removes damaged bases. Has a preference for oxidized purines, such as 7,8-dihydro-8-oxoguanine (8-oxoG). Has AP (apurinic/apyrimidinic) lyase activity and introduces nicks in the DNA strand. Cleaves the DNA backbone by beta-delta elimination to generate a single-strand break at the site of the removed base with both 3'- and 5'-phosphates.</text>
</comment>
<gene>
    <name evidence="15 18" type="primary">mutM</name>
    <name evidence="15" type="synonym">fpg</name>
    <name evidence="18" type="ORF">SR882_09855</name>
</gene>
<feature type="active site" description="Schiff-base intermediate with DNA" evidence="15">
    <location>
        <position position="2"/>
    </location>
</feature>
<comment type="similarity">
    <text evidence="2 15">Belongs to the FPG family.</text>
</comment>
<accession>A0ABZ0YXC6</accession>
<keyword evidence="9 15" id="KW-0238">DNA-binding</keyword>
<sequence>MPELPEVETTRRGIEPFVVGHRIAGVTVRDPRLRWPVREDLADFLSGRPIQAVERRAKYLLLRLDDDDRVLIHLGMSGSLRLDDPSNPPRKHDHVEWHLDNGRVLRLHDPRRFGAVLTDRVEAPHQRLQKLGPEPLDPGFDGDYLATRLAGRRVAVKQAIMNADIVVGVGNIYASEALFLAGIHPMTPAGRLDHDQCRSLTAAIRQVLAAAIDQGGTTLRDFLAPSGNPGYFRQTLNVYERTGQPCRRCGTPVERIVMGQRSTWFCPACQPESE</sequence>
<dbReference type="NCBIfam" id="TIGR00577">
    <property type="entry name" value="fpg"/>
    <property type="match status" value="1"/>
</dbReference>
<evidence type="ECO:0000256" key="7">
    <source>
        <dbReference type="ARBA" id="ARBA00022801"/>
    </source>
</evidence>
<keyword evidence="6 15" id="KW-0863">Zinc-finger</keyword>
<dbReference type="SUPFAM" id="SSF46946">
    <property type="entry name" value="S13-like H2TH domain"/>
    <property type="match status" value="1"/>
</dbReference>
<protein>
    <recommendedName>
        <fullName evidence="15">Formamidopyrimidine-DNA glycosylase</fullName>
        <shortName evidence="15">Fapy-DNA glycosylase</shortName>
        <ecNumber evidence="15">3.2.2.23</ecNumber>
    </recommendedName>
    <alternativeName>
        <fullName evidence="15">DNA-(apurinic or apyrimidinic site) lyase MutM</fullName>
        <shortName evidence="15">AP lyase MutM</shortName>
        <ecNumber evidence="15">4.2.99.18</ecNumber>
    </alternativeName>
</protein>
<evidence type="ECO:0000256" key="14">
    <source>
        <dbReference type="ARBA" id="ARBA00044632"/>
    </source>
</evidence>
<evidence type="ECO:0000313" key="19">
    <source>
        <dbReference type="Proteomes" id="UP001327459"/>
    </source>
</evidence>
<keyword evidence="7 15" id="KW-0378">Hydrolase</keyword>
<evidence type="ECO:0000256" key="9">
    <source>
        <dbReference type="ARBA" id="ARBA00023125"/>
    </source>
</evidence>
<dbReference type="SUPFAM" id="SSF57716">
    <property type="entry name" value="Glucocorticoid receptor-like (DNA-binding domain)"/>
    <property type="match status" value="1"/>
</dbReference>
<dbReference type="InterPro" id="IPR015886">
    <property type="entry name" value="H2TH_FPG"/>
</dbReference>
<feature type="active site" description="Proton donor; for beta-elimination activity" evidence="15">
    <location>
        <position position="58"/>
    </location>
</feature>
<dbReference type="Gene3D" id="3.20.190.10">
    <property type="entry name" value="MutM-like, N-terminal"/>
    <property type="match status" value="1"/>
</dbReference>
<reference evidence="18 19" key="1">
    <citation type="submission" date="2023-11" db="EMBL/GenBank/DDBJ databases">
        <title>MicrobeMod: A computational toolkit for identifying prokaryotic methylation and restriction-modification with nanopore sequencing.</title>
        <authorList>
            <person name="Crits-Christoph A."/>
            <person name="Kang S.C."/>
            <person name="Lee H."/>
            <person name="Ostrov N."/>
        </authorList>
    </citation>
    <scope>NUCLEOTIDE SEQUENCE [LARGE SCALE GENOMIC DNA]</scope>
    <source>
        <strain evidence="18 19">ATCC 49870</strain>
    </source>
</reference>
<evidence type="ECO:0000256" key="5">
    <source>
        <dbReference type="ARBA" id="ARBA00022763"/>
    </source>
</evidence>
<dbReference type="PANTHER" id="PTHR22993:SF9">
    <property type="entry name" value="FORMAMIDOPYRIMIDINE-DNA GLYCOSYLASE"/>
    <property type="match status" value="1"/>
</dbReference>
<evidence type="ECO:0000256" key="13">
    <source>
        <dbReference type="ARBA" id="ARBA00023295"/>
    </source>
</evidence>